<protein>
    <submittedName>
        <fullName evidence="2">Uncharacterized protein</fullName>
    </submittedName>
</protein>
<comment type="caution">
    <text evidence="2">The sequence shown here is derived from an EMBL/GenBank/DDBJ whole genome shotgun (WGS) entry which is preliminary data.</text>
</comment>
<reference evidence="2" key="1">
    <citation type="submission" date="2023-03" db="EMBL/GenBank/DDBJ databases">
        <authorList>
            <person name="Steffen K."/>
            <person name="Cardenas P."/>
        </authorList>
    </citation>
    <scope>NUCLEOTIDE SEQUENCE</scope>
</reference>
<name>A0AA35WIX8_GEOBA</name>
<keyword evidence="1" id="KW-0472">Membrane</keyword>
<feature type="transmembrane region" description="Helical" evidence="1">
    <location>
        <begin position="12"/>
        <end position="34"/>
    </location>
</feature>
<sequence length="68" mass="7185">MTPDLRDAIMIGVGIALFGVLIAACEVLIVCLLCNRSSPCAKRLSRSKTRVTTENNPAYGVPVGIPVV</sequence>
<keyword evidence="1" id="KW-0812">Transmembrane</keyword>
<dbReference type="AlphaFoldDB" id="A0AA35WIX8"/>
<dbReference type="EMBL" id="CASHTH010001937">
    <property type="protein sequence ID" value="CAI8022089.1"/>
    <property type="molecule type" value="Genomic_DNA"/>
</dbReference>
<accession>A0AA35WIX8</accession>
<organism evidence="2 3">
    <name type="scientific">Geodia barretti</name>
    <name type="common">Barrett's horny sponge</name>
    <dbReference type="NCBI Taxonomy" id="519541"/>
    <lineage>
        <taxon>Eukaryota</taxon>
        <taxon>Metazoa</taxon>
        <taxon>Porifera</taxon>
        <taxon>Demospongiae</taxon>
        <taxon>Heteroscleromorpha</taxon>
        <taxon>Tetractinellida</taxon>
        <taxon>Astrophorina</taxon>
        <taxon>Geodiidae</taxon>
        <taxon>Geodia</taxon>
    </lineage>
</organism>
<proteinExistence type="predicted"/>
<keyword evidence="3" id="KW-1185">Reference proteome</keyword>
<evidence type="ECO:0000313" key="3">
    <source>
        <dbReference type="Proteomes" id="UP001174909"/>
    </source>
</evidence>
<dbReference type="PROSITE" id="PS51257">
    <property type="entry name" value="PROKAR_LIPOPROTEIN"/>
    <property type="match status" value="1"/>
</dbReference>
<dbReference type="Proteomes" id="UP001174909">
    <property type="component" value="Unassembled WGS sequence"/>
</dbReference>
<evidence type="ECO:0000313" key="2">
    <source>
        <dbReference type="EMBL" id="CAI8022089.1"/>
    </source>
</evidence>
<evidence type="ECO:0000256" key="1">
    <source>
        <dbReference type="SAM" id="Phobius"/>
    </source>
</evidence>
<gene>
    <name evidence="2" type="ORF">GBAR_LOCUS13001</name>
</gene>
<keyword evidence="1" id="KW-1133">Transmembrane helix</keyword>